<feature type="signal peptide" evidence="1">
    <location>
        <begin position="1"/>
        <end position="32"/>
    </location>
</feature>
<feature type="domain" description="DUF4139" evidence="2">
    <location>
        <begin position="200"/>
        <end position="492"/>
    </location>
</feature>
<protein>
    <recommendedName>
        <fullName evidence="2">DUF4139 domain-containing protein</fullName>
    </recommendedName>
</protein>
<evidence type="ECO:0000256" key="1">
    <source>
        <dbReference type="SAM" id="SignalP"/>
    </source>
</evidence>
<keyword evidence="1" id="KW-0732">Signal</keyword>
<dbReference type="Pfam" id="PF13598">
    <property type="entry name" value="DUF4139"/>
    <property type="match status" value="1"/>
</dbReference>
<name>A0A7W6RYQ7_9PROT</name>
<dbReference type="InterPro" id="IPR037291">
    <property type="entry name" value="DUF4139"/>
</dbReference>
<dbReference type="Proteomes" id="UP000555728">
    <property type="component" value="Unassembled WGS sequence"/>
</dbReference>
<evidence type="ECO:0000259" key="2">
    <source>
        <dbReference type="Pfam" id="PF13598"/>
    </source>
</evidence>
<accession>A0A7W6RYQ7</accession>
<dbReference type="PANTHER" id="PTHR38075">
    <property type="entry name" value="DUF4139 DOMAIN-CONTAINING PROTEIN"/>
    <property type="match status" value="1"/>
</dbReference>
<reference evidence="3 4" key="1">
    <citation type="submission" date="2020-08" db="EMBL/GenBank/DDBJ databases">
        <title>Genome sequencing of Purple Non-Sulfur Bacteria from various extreme environments.</title>
        <authorList>
            <person name="Mayer M."/>
        </authorList>
    </citation>
    <scope>NUCLEOTIDE SEQUENCE [LARGE SCALE GENOMIC DNA]</scope>
    <source>
        <strain evidence="3 4">JA135</strain>
    </source>
</reference>
<proteinExistence type="predicted"/>
<organism evidence="3 4">
    <name type="scientific">Roseospira goensis</name>
    <dbReference type="NCBI Taxonomy" id="391922"/>
    <lineage>
        <taxon>Bacteria</taxon>
        <taxon>Pseudomonadati</taxon>
        <taxon>Pseudomonadota</taxon>
        <taxon>Alphaproteobacteria</taxon>
        <taxon>Rhodospirillales</taxon>
        <taxon>Rhodospirillaceae</taxon>
        <taxon>Roseospira</taxon>
    </lineage>
</organism>
<gene>
    <name evidence="3" type="ORF">GGD88_001224</name>
</gene>
<evidence type="ECO:0000313" key="4">
    <source>
        <dbReference type="Proteomes" id="UP000555728"/>
    </source>
</evidence>
<dbReference type="PANTHER" id="PTHR38075:SF1">
    <property type="entry name" value="DUF4139 DOMAIN-CONTAINING PROTEIN"/>
    <property type="match status" value="1"/>
</dbReference>
<dbReference type="EMBL" id="JACIGI010000007">
    <property type="protein sequence ID" value="MBB4285506.1"/>
    <property type="molecule type" value="Genomic_DNA"/>
</dbReference>
<feature type="chain" id="PRO_5030624208" description="DUF4139 domain-containing protein" evidence="1">
    <location>
        <begin position="33"/>
        <end position="493"/>
    </location>
</feature>
<dbReference type="RefSeq" id="WP_184432788.1">
    <property type="nucleotide sequence ID" value="NZ_JACIGI010000007.1"/>
</dbReference>
<dbReference type="AlphaFoldDB" id="A0A7W6RYQ7"/>
<evidence type="ECO:0000313" key="3">
    <source>
        <dbReference type="EMBL" id="MBB4285506.1"/>
    </source>
</evidence>
<sequence length="493" mass="51498">MPAFRSPRPARVLAGALVVASLTALAALPAHAAGAATEEIAVPPGGPGSVALTILGGATAVVREIRSALVPAGESVLAFPDVPDAADAASVRLAPADGGGGLTVLERALAADVPSLQRLLALSVGREIGVLLHDQGEGAPPRRVPATVVSVAEDVVLEMEGRIHVGLPGEPVFDALPPELRATPTLLATVDSAAAGARDLALTYLTGGLAWRADYTLDLTGAADRAALSGWATVTNTSGRSFRGARLTLAAGEVAVETDKRGGGAEATMMRADMAMAAPMPPVPEAEAQGGLHFYPVERPVSLAHRQTRQVALVDAPDVAVTPRHVVPPARYGVYANAQVDDETVNARRQLVLRNTAEDGLGRPLPAGTVRVWQPGPDGAPRFLGADRTPHVAVGGEAALDLGTDFDVTAERRRTDFRRIGERVTETDHEIVVRNAKPERAVSVTVEAELPGEWTILDESHPHARVNAGRVAWTMEVPADGETRLTYSVRTRF</sequence>
<comment type="caution">
    <text evidence="3">The sequence shown here is derived from an EMBL/GenBank/DDBJ whole genome shotgun (WGS) entry which is preliminary data.</text>
</comment>
<keyword evidence="4" id="KW-1185">Reference proteome</keyword>